<proteinExistence type="predicted"/>
<organism evidence="2">
    <name type="scientific">marine sediment metagenome</name>
    <dbReference type="NCBI Taxonomy" id="412755"/>
    <lineage>
        <taxon>unclassified sequences</taxon>
        <taxon>metagenomes</taxon>
        <taxon>ecological metagenomes</taxon>
    </lineage>
</organism>
<sequence length="47" mass="5334">MREPEFEWKQVPLALLGLSTLVVGIWIVLMFIGLMVLLSQAMVEALF</sequence>
<keyword evidence="1" id="KW-0472">Membrane</keyword>
<accession>A0A0F9D5Q3</accession>
<gene>
    <name evidence="2" type="ORF">LCGC14_2586350</name>
</gene>
<evidence type="ECO:0000313" key="2">
    <source>
        <dbReference type="EMBL" id="KKL07403.1"/>
    </source>
</evidence>
<protein>
    <submittedName>
        <fullName evidence="2">Uncharacterized protein</fullName>
    </submittedName>
</protein>
<dbReference type="EMBL" id="LAZR01043307">
    <property type="protein sequence ID" value="KKL07403.1"/>
    <property type="molecule type" value="Genomic_DNA"/>
</dbReference>
<evidence type="ECO:0000256" key="1">
    <source>
        <dbReference type="SAM" id="Phobius"/>
    </source>
</evidence>
<comment type="caution">
    <text evidence="2">The sequence shown here is derived from an EMBL/GenBank/DDBJ whole genome shotgun (WGS) entry which is preliminary data.</text>
</comment>
<feature type="transmembrane region" description="Helical" evidence="1">
    <location>
        <begin position="12"/>
        <end position="38"/>
    </location>
</feature>
<keyword evidence="1" id="KW-0812">Transmembrane</keyword>
<name>A0A0F9D5Q3_9ZZZZ</name>
<reference evidence="2" key="1">
    <citation type="journal article" date="2015" name="Nature">
        <title>Complex archaea that bridge the gap between prokaryotes and eukaryotes.</title>
        <authorList>
            <person name="Spang A."/>
            <person name="Saw J.H."/>
            <person name="Jorgensen S.L."/>
            <person name="Zaremba-Niedzwiedzka K."/>
            <person name="Martijn J."/>
            <person name="Lind A.E."/>
            <person name="van Eijk R."/>
            <person name="Schleper C."/>
            <person name="Guy L."/>
            <person name="Ettema T.J."/>
        </authorList>
    </citation>
    <scope>NUCLEOTIDE SEQUENCE</scope>
</reference>
<keyword evidence="1" id="KW-1133">Transmembrane helix</keyword>
<dbReference type="AlphaFoldDB" id="A0A0F9D5Q3"/>